<comment type="caution">
    <text evidence="2">The sequence shown here is derived from an EMBL/GenBank/DDBJ whole genome shotgun (WGS) entry which is preliminary data.</text>
</comment>
<keyword evidence="1" id="KW-0472">Membrane</keyword>
<organism evidence="2 3">
    <name type="scientific">Cytobacillus purgationiresistens</name>
    <dbReference type="NCBI Taxonomy" id="863449"/>
    <lineage>
        <taxon>Bacteria</taxon>
        <taxon>Bacillati</taxon>
        <taxon>Bacillota</taxon>
        <taxon>Bacilli</taxon>
        <taxon>Bacillales</taxon>
        <taxon>Bacillaceae</taxon>
        <taxon>Cytobacillus</taxon>
    </lineage>
</organism>
<dbReference type="EMBL" id="JAUSUB010000009">
    <property type="protein sequence ID" value="MDQ0270548.1"/>
    <property type="molecule type" value="Genomic_DNA"/>
</dbReference>
<keyword evidence="1" id="KW-0812">Transmembrane</keyword>
<keyword evidence="1" id="KW-1133">Transmembrane helix</keyword>
<keyword evidence="3" id="KW-1185">Reference proteome</keyword>
<dbReference type="RefSeq" id="WP_307475061.1">
    <property type="nucleotide sequence ID" value="NZ_JAUSUB010000009.1"/>
</dbReference>
<accession>A0ABU0AH20</accession>
<dbReference type="Proteomes" id="UP001238088">
    <property type="component" value="Unassembled WGS sequence"/>
</dbReference>
<feature type="transmembrane region" description="Helical" evidence="1">
    <location>
        <begin position="6"/>
        <end position="27"/>
    </location>
</feature>
<evidence type="ECO:0000256" key="1">
    <source>
        <dbReference type="SAM" id="Phobius"/>
    </source>
</evidence>
<proteinExistence type="predicted"/>
<gene>
    <name evidence="2" type="ORF">J2S17_002423</name>
</gene>
<sequence>MEAFAFFGLFNLLVYIGIFIFAIYVAVTIMKTSKQRNEFLKEIRDELRKHNNHKN</sequence>
<name>A0ABU0AH20_9BACI</name>
<evidence type="ECO:0000313" key="2">
    <source>
        <dbReference type="EMBL" id="MDQ0270548.1"/>
    </source>
</evidence>
<reference evidence="2 3" key="1">
    <citation type="submission" date="2023-07" db="EMBL/GenBank/DDBJ databases">
        <title>Genomic Encyclopedia of Type Strains, Phase IV (KMG-IV): sequencing the most valuable type-strain genomes for metagenomic binning, comparative biology and taxonomic classification.</title>
        <authorList>
            <person name="Goeker M."/>
        </authorList>
    </citation>
    <scope>NUCLEOTIDE SEQUENCE [LARGE SCALE GENOMIC DNA]</scope>
    <source>
        <strain evidence="2 3">DSM 23494</strain>
    </source>
</reference>
<evidence type="ECO:0000313" key="3">
    <source>
        <dbReference type="Proteomes" id="UP001238088"/>
    </source>
</evidence>
<protein>
    <submittedName>
        <fullName evidence="2">Heme exporter protein D</fullName>
    </submittedName>
</protein>